<dbReference type="Proteomes" id="UP000064967">
    <property type="component" value="Chromosome"/>
</dbReference>
<proteinExistence type="predicted"/>
<accession>A0A0K1QFW8</accession>
<dbReference type="AlphaFoldDB" id="A0A0K1QFW8"/>
<keyword evidence="2" id="KW-1185">Reference proteome</keyword>
<evidence type="ECO:0000313" key="2">
    <source>
        <dbReference type="Proteomes" id="UP000064967"/>
    </source>
</evidence>
<gene>
    <name evidence="1" type="ORF">AKJ09_11322</name>
</gene>
<dbReference type="KEGG" id="llu:AKJ09_11322"/>
<protein>
    <submittedName>
        <fullName evidence="1">Uncharacterized protein</fullName>
    </submittedName>
</protein>
<dbReference type="EMBL" id="CP012333">
    <property type="protein sequence ID" value="AKV04659.1"/>
    <property type="molecule type" value="Genomic_DNA"/>
</dbReference>
<organism evidence="1 2">
    <name type="scientific">Labilithrix luteola</name>
    <dbReference type="NCBI Taxonomy" id="1391654"/>
    <lineage>
        <taxon>Bacteria</taxon>
        <taxon>Pseudomonadati</taxon>
        <taxon>Myxococcota</taxon>
        <taxon>Polyangia</taxon>
        <taxon>Polyangiales</taxon>
        <taxon>Labilitrichaceae</taxon>
        <taxon>Labilithrix</taxon>
    </lineage>
</organism>
<reference evidence="1 2" key="1">
    <citation type="submission" date="2015-08" db="EMBL/GenBank/DDBJ databases">
        <authorList>
            <person name="Babu N.S."/>
            <person name="Beckwith C.J."/>
            <person name="Beseler K.G."/>
            <person name="Brison A."/>
            <person name="Carone J.V."/>
            <person name="Caskin T.P."/>
            <person name="Diamond M."/>
            <person name="Durham M.E."/>
            <person name="Foxe J.M."/>
            <person name="Go M."/>
            <person name="Henderson B.A."/>
            <person name="Jones I.B."/>
            <person name="McGettigan J.A."/>
            <person name="Micheletti S.J."/>
            <person name="Nasrallah M.E."/>
            <person name="Ortiz D."/>
            <person name="Piller C.R."/>
            <person name="Privatt S.R."/>
            <person name="Schneider S.L."/>
            <person name="Sharp S."/>
            <person name="Smith T.C."/>
            <person name="Stanton J.D."/>
            <person name="Ullery H.E."/>
            <person name="Wilson R.J."/>
            <person name="Serrano M.G."/>
            <person name="Buck G."/>
            <person name="Lee V."/>
            <person name="Wang Y."/>
            <person name="Carvalho R."/>
            <person name="Voegtly L."/>
            <person name="Shi R."/>
            <person name="Duckworth R."/>
            <person name="Johnson A."/>
            <person name="Loviza R."/>
            <person name="Walstead R."/>
            <person name="Shah Z."/>
            <person name="Kiflezghi M."/>
            <person name="Wade K."/>
            <person name="Ball S.L."/>
            <person name="Bradley K.W."/>
            <person name="Asai D.J."/>
            <person name="Bowman C.A."/>
            <person name="Russell D.A."/>
            <person name="Pope W.H."/>
            <person name="Jacobs-Sera D."/>
            <person name="Hendrix R.W."/>
            <person name="Hatfull G.F."/>
        </authorList>
    </citation>
    <scope>NUCLEOTIDE SEQUENCE [LARGE SCALE GENOMIC DNA]</scope>
    <source>
        <strain evidence="1 2">DSM 27648</strain>
    </source>
</reference>
<sequence length="272" mass="30063">MLAVTGRAARLLAVTRRSSARRLAVARRRAGRLAVTRLLRGLAVATRLLRGLAIRLRGLTVARLLRGLAVATRLLRGLSITRLTTLRRLTVASLLRGLTVARLLRLTVARLLRLAVTRLLRLTIATLLRGLLSRITGRVTGGVIATRGLVHARYLTRPSRYGSPFVEVTRRRRKIVKNQDKNEAYRASATGQERPARGADTSLVGSPYVFSTNRGVLDSVASCNGSKCTRRVQSARNCMHFTPFVRQRVETLVRCKLPARASAHQPHCSPLF</sequence>
<name>A0A0K1QFW8_9BACT</name>
<evidence type="ECO:0000313" key="1">
    <source>
        <dbReference type="EMBL" id="AKV04659.1"/>
    </source>
</evidence>